<dbReference type="Gene3D" id="3.40.1440.10">
    <property type="entry name" value="GIY-YIG endonuclease"/>
    <property type="match status" value="1"/>
</dbReference>
<dbReference type="Proteomes" id="UP001139319">
    <property type="component" value="Unassembled WGS sequence"/>
</dbReference>
<dbReference type="PROSITE" id="PS50164">
    <property type="entry name" value="GIY_YIG"/>
    <property type="match status" value="1"/>
</dbReference>
<accession>A0A9X2I0G0</accession>
<protein>
    <submittedName>
        <fullName evidence="2">GIY-YIG nuclease family protein</fullName>
    </submittedName>
</protein>
<reference evidence="2" key="2">
    <citation type="submission" date="2023-01" db="EMBL/GenBank/DDBJ databases">
        <title>Gilvimarinus xylanilyticus HB14 isolated from Caulerpa lentillifera aquaculture base in Hainan, China.</title>
        <authorList>
            <person name="Zhang Y.-J."/>
        </authorList>
    </citation>
    <scope>NUCLEOTIDE SEQUENCE</scope>
    <source>
        <strain evidence="2">HB14</strain>
    </source>
</reference>
<dbReference type="RefSeq" id="WP_253966332.1">
    <property type="nucleotide sequence ID" value="NZ_JAMFTH010000001.1"/>
</dbReference>
<gene>
    <name evidence="2" type="ORF">M6D89_01860</name>
</gene>
<keyword evidence="3" id="KW-1185">Reference proteome</keyword>
<organism evidence="2 3">
    <name type="scientific">Gilvimarinus xylanilyticus</name>
    <dbReference type="NCBI Taxonomy" id="2944139"/>
    <lineage>
        <taxon>Bacteria</taxon>
        <taxon>Pseudomonadati</taxon>
        <taxon>Pseudomonadota</taxon>
        <taxon>Gammaproteobacteria</taxon>
        <taxon>Cellvibrionales</taxon>
        <taxon>Cellvibrionaceae</taxon>
        <taxon>Gilvimarinus</taxon>
    </lineage>
</organism>
<dbReference type="CDD" id="cd10446">
    <property type="entry name" value="GIY-YIG_unchar_1"/>
    <property type="match status" value="1"/>
</dbReference>
<comment type="caution">
    <text evidence="2">The sequence shown here is derived from an EMBL/GenBank/DDBJ whole genome shotgun (WGS) entry which is preliminary data.</text>
</comment>
<reference evidence="2" key="1">
    <citation type="submission" date="2022-05" db="EMBL/GenBank/DDBJ databases">
        <authorList>
            <person name="Sun H.-N."/>
        </authorList>
    </citation>
    <scope>NUCLEOTIDE SEQUENCE</scope>
    <source>
        <strain evidence="2">HB14</strain>
    </source>
</reference>
<evidence type="ECO:0000313" key="2">
    <source>
        <dbReference type="EMBL" id="MCP8898040.1"/>
    </source>
</evidence>
<dbReference type="InterPro" id="IPR000305">
    <property type="entry name" value="GIY-YIG_endonuc"/>
</dbReference>
<sequence>MNNDVIPIDILFPALDWGDTKVHVAQKSPNNRPIDVFTRSFEEWQNEWNGNYHSNHCWNRQYIFSIIELPSQPDCWLFGGIFEVQSHRPGKNKNGKKGVNYKVCLSEQGRSMIGRLVVHWVKDARAKGRKPEGMLHLMRVSEILPETYAGEDFPGHSNINHNFGVLEKLWRDSKPDWVAALSHCQGVYLITDHKTGLRYVGSAYGEEGIWSRWGNYFTSGGHAGNILLKHLLSSKRNGAAYARENFYFTLLEQSSSRDSEQYIIQRESFWKEALLTRGKYGHNEN</sequence>
<dbReference type="EMBL" id="JAMFTH010000001">
    <property type="protein sequence ID" value="MCP8898040.1"/>
    <property type="molecule type" value="Genomic_DNA"/>
</dbReference>
<proteinExistence type="predicted"/>
<evidence type="ECO:0000259" key="1">
    <source>
        <dbReference type="PROSITE" id="PS50164"/>
    </source>
</evidence>
<dbReference type="SUPFAM" id="SSF82771">
    <property type="entry name" value="GIY-YIG endonuclease"/>
    <property type="match status" value="1"/>
</dbReference>
<feature type="domain" description="GIY-YIG" evidence="1">
    <location>
        <begin position="183"/>
        <end position="282"/>
    </location>
</feature>
<dbReference type="AlphaFoldDB" id="A0A9X2I0G0"/>
<dbReference type="InterPro" id="IPR035901">
    <property type="entry name" value="GIY-YIG_endonuc_sf"/>
</dbReference>
<name>A0A9X2I0G0_9GAMM</name>
<evidence type="ECO:0000313" key="3">
    <source>
        <dbReference type="Proteomes" id="UP001139319"/>
    </source>
</evidence>